<comment type="catalytic activity">
    <reaction evidence="12 13">
        <text>DNA(n) + a 2'-deoxyribonucleoside 5'-triphosphate = DNA(n+1) + diphosphate</text>
        <dbReference type="Rhea" id="RHEA:22508"/>
        <dbReference type="Rhea" id="RHEA-COMP:17339"/>
        <dbReference type="Rhea" id="RHEA-COMP:17340"/>
        <dbReference type="ChEBI" id="CHEBI:33019"/>
        <dbReference type="ChEBI" id="CHEBI:61560"/>
        <dbReference type="ChEBI" id="CHEBI:173112"/>
        <dbReference type="EC" id="2.7.7.7"/>
    </reaction>
</comment>
<evidence type="ECO:0000259" key="15">
    <source>
        <dbReference type="Pfam" id="PF03104"/>
    </source>
</evidence>
<dbReference type="GO" id="GO:0000724">
    <property type="term" value="P:double-strand break repair via homologous recombination"/>
    <property type="evidence" value="ECO:0007669"/>
    <property type="project" value="TreeGrafter"/>
</dbReference>
<dbReference type="GO" id="GO:0003677">
    <property type="term" value="F:DNA binding"/>
    <property type="evidence" value="ECO:0007669"/>
    <property type="project" value="UniProtKB-KW"/>
</dbReference>
<dbReference type="InterPro" id="IPR006133">
    <property type="entry name" value="DNA-dir_DNA_pol_B_exonuc"/>
</dbReference>
<dbReference type="Pfam" id="PF03104">
    <property type="entry name" value="DNA_pol_B_exo1"/>
    <property type="match status" value="1"/>
</dbReference>
<evidence type="ECO:0000256" key="10">
    <source>
        <dbReference type="ARBA" id="ARBA00023014"/>
    </source>
</evidence>
<dbReference type="OMA" id="NAQYYIT"/>
<evidence type="ECO:0000313" key="17">
    <source>
        <dbReference type="Proteomes" id="UP000277928"/>
    </source>
</evidence>
<dbReference type="InterPro" id="IPR006172">
    <property type="entry name" value="DNA-dir_DNA_pol_B"/>
</dbReference>
<dbReference type="OrthoDB" id="2414538at2759"/>
<sequence length="746" mass="85135">MDEGLVGQNELYTFVSSEIELFDAFVSVIRRYDPDVVMGYSTQRYSWGYLVERSLTVGRNLLSEISRVPIEISDYYRPDQQKKSRWVKVLDPTPSGRILINIWRILRHEIALRNYSISSVVNSVLKRRFPQYSFSTLSEWISSGERDLIIVVLKYMKLYCQLGLLILLRLDFFTRTSEMARLYGIQFNEVLTRGSQFRVESVLLRLARREKYVAPSISPAQRGAMCSPETLPLTMEPESGFYCDPVIVLDFQSLYPSIIIAYNYCFTTCLGKISHVENICSANRVIEFGGLQYNCPIDDIAAMLATDKLHISPTGAIFCQKSVRKGLMPVMLEEILNTRVMVKKAAKESKKDRRLARILEARQMALKLIANVTYGYAAANFSGRMPCVEVADAIVGKGRETLERAMKLVSEGAYGSVRVVYGDTDSMFVVCPGATRSEAFNIGKKIADDVTRENPNPVKLKLEKIMQPLILESKKRYVGMSYESVDDVEGVFDAKGIETVRRDSCPLVSRILEKALRLLFADDMGRMVRYLDMQLSNLPQLSLSDFIFSREYRKSYAESAIVASKLIAEKRKAVCPRYEPEVGERVPYVIICGEPNSTLISCVREPDEFIFDRRLKINFEYYVRRQVLPSLHRALNFVPLKIEWLCPTTVGCYNCGALGTRFWCGKCVTDPKALLLSVCDYYRERRLLAQLNDSCRKCLSLRSISIDYNQCTNMACIVKQKRIFLDRSLAEVAIRNHFLTGDKKCL</sequence>
<dbReference type="GO" id="GO:0042276">
    <property type="term" value="P:error-prone translesion synthesis"/>
    <property type="evidence" value="ECO:0007669"/>
    <property type="project" value="TreeGrafter"/>
</dbReference>
<name>A0A3P6UCJ8_LITSI</name>
<dbReference type="Gene3D" id="3.90.1600.10">
    <property type="entry name" value="Palm domain of DNA polymerase"/>
    <property type="match status" value="1"/>
</dbReference>
<keyword evidence="9" id="KW-0408">Iron</keyword>
<dbReference type="GO" id="GO:0046872">
    <property type="term" value="F:metal ion binding"/>
    <property type="evidence" value="ECO:0007669"/>
    <property type="project" value="UniProtKB-KW"/>
</dbReference>
<dbReference type="SUPFAM" id="SSF53098">
    <property type="entry name" value="Ribonuclease H-like"/>
    <property type="match status" value="1"/>
</dbReference>
<keyword evidence="17" id="KW-1185">Reference proteome</keyword>
<protein>
    <recommendedName>
        <fullName evidence="13">DNA polymerase</fullName>
        <ecNumber evidence="13">2.7.7.7</ecNumber>
    </recommendedName>
</protein>
<dbReference type="GO" id="GO:0006260">
    <property type="term" value="P:DNA replication"/>
    <property type="evidence" value="ECO:0007669"/>
    <property type="project" value="UniProtKB-KW"/>
</dbReference>
<keyword evidence="10" id="KW-0411">Iron-sulfur</keyword>
<keyword evidence="4 13" id="KW-0548">Nucleotidyltransferase</keyword>
<keyword evidence="8 13" id="KW-0239">DNA-directed DNA polymerase</keyword>
<dbReference type="Gene3D" id="1.10.287.690">
    <property type="entry name" value="Helix hairpin bin"/>
    <property type="match status" value="1"/>
</dbReference>
<keyword evidence="13" id="KW-0235">DNA replication</keyword>
<accession>A0A3P6UCJ8</accession>
<reference evidence="16 17" key="1">
    <citation type="submission" date="2018-08" db="EMBL/GenBank/DDBJ databases">
        <authorList>
            <person name="Laetsch R D."/>
            <person name="Stevens L."/>
            <person name="Kumar S."/>
            <person name="Blaxter L. M."/>
        </authorList>
    </citation>
    <scope>NUCLEOTIDE SEQUENCE [LARGE SCALE GENOMIC DNA]</scope>
</reference>
<dbReference type="PANTHER" id="PTHR45812">
    <property type="entry name" value="DNA POLYMERASE ZETA CATALYTIC SUBUNIT"/>
    <property type="match status" value="1"/>
</dbReference>
<comment type="cofactor">
    <cofactor evidence="1">
        <name>[4Fe-4S] cluster</name>
        <dbReference type="ChEBI" id="CHEBI:49883"/>
    </cofactor>
</comment>
<evidence type="ECO:0000256" key="13">
    <source>
        <dbReference type="RuleBase" id="RU000442"/>
    </source>
</evidence>
<evidence type="ECO:0000256" key="7">
    <source>
        <dbReference type="ARBA" id="ARBA00022833"/>
    </source>
</evidence>
<evidence type="ECO:0000313" key="16">
    <source>
        <dbReference type="EMBL" id="VDK76718.1"/>
    </source>
</evidence>
<gene>
    <name evidence="16" type="ORF">NLS_LOCUS3374</name>
</gene>
<dbReference type="FunFam" id="1.10.287.690:FF:000002">
    <property type="entry name" value="DNA polymerase zeta"/>
    <property type="match status" value="1"/>
</dbReference>
<dbReference type="CDD" id="cd05534">
    <property type="entry name" value="POLBc_zeta"/>
    <property type="match status" value="1"/>
</dbReference>
<dbReference type="EC" id="2.7.7.7" evidence="13"/>
<dbReference type="InterPro" id="IPR042087">
    <property type="entry name" value="DNA_pol_B_thumb"/>
</dbReference>
<evidence type="ECO:0000256" key="6">
    <source>
        <dbReference type="ARBA" id="ARBA00022763"/>
    </source>
</evidence>
<evidence type="ECO:0000256" key="1">
    <source>
        <dbReference type="ARBA" id="ARBA00001966"/>
    </source>
</evidence>
<evidence type="ECO:0000256" key="4">
    <source>
        <dbReference type="ARBA" id="ARBA00022695"/>
    </source>
</evidence>
<evidence type="ECO:0000256" key="2">
    <source>
        <dbReference type="ARBA" id="ARBA00005755"/>
    </source>
</evidence>
<dbReference type="GO" id="GO:0000166">
    <property type="term" value="F:nucleotide binding"/>
    <property type="evidence" value="ECO:0007669"/>
    <property type="project" value="InterPro"/>
</dbReference>
<keyword evidence="3 13" id="KW-0808">Transferase</keyword>
<dbReference type="InterPro" id="IPR036397">
    <property type="entry name" value="RNaseH_sf"/>
</dbReference>
<dbReference type="GO" id="GO:0016035">
    <property type="term" value="C:zeta DNA polymerase complex"/>
    <property type="evidence" value="ECO:0007669"/>
    <property type="project" value="InterPro"/>
</dbReference>
<dbReference type="EMBL" id="UYRX01000181">
    <property type="protein sequence ID" value="VDK76718.1"/>
    <property type="molecule type" value="Genomic_DNA"/>
</dbReference>
<dbReference type="PROSITE" id="PS00116">
    <property type="entry name" value="DNA_POLYMERASE_B"/>
    <property type="match status" value="1"/>
</dbReference>
<evidence type="ECO:0000259" key="14">
    <source>
        <dbReference type="Pfam" id="PF00136"/>
    </source>
</evidence>
<dbReference type="InterPro" id="IPR006134">
    <property type="entry name" value="DNA-dir_DNA_pol_B_multi_dom"/>
</dbReference>
<dbReference type="InterPro" id="IPR023211">
    <property type="entry name" value="DNA_pol_palm_dom_sf"/>
</dbReference>
<feature type="domain" description="DNA-directed DNA polymerase family B exonuclease" evidence="15">
    <location>
        <begin position="14"/>
        <end position="120"/>
    </location>
</feature>
<dbReference type="AlphaFoldDB" id="A0A3P6UCJ8"/>
<dbReference type="Gene3D" id="1.10.132.60">
    <property type="entry name" value="DNA polymerase family B, C-terminal domain"/>
    <property type="match status" value="1"/>
</dbReference>
<dbReference type="SUPFAM" id="SSF56672">
    <property type="entry name" value="DNA/RNA polymerases"/>
    <property type="match status" value="1"/>
</dbReference>
<evidence type="ECO:0000256" key="3">
    <source>
        <dbReference type="ARBA" id="ARBA00022679"/>
    </source>
</evidence>
<evidence type="ECO:0000256" key="9">
    <source>
        <dbReference type="ARBA" id="ARBA00023004"/>
    </source>
</evidence>
<evidence type="ECO:0000256" key="8">
    <source>
        <dbReference type="ARBA" id="ARBA00022932"/>
    </source>
</evidence>
<dbReference type="Proteomes" id="UP000277928">
    <property type="component" value="Unassembled WGS sequence"/>
</dbReference>
<keyword evidence="7" id="KW-0862">Zinc</keyword>
<feature type="domain" description="DNA-directed DNA polymerase family B multifunctional" evidence="14">
    <location>
        <begin position="185"/>
        <end position="636"/>
    </location>
</feature>
<organism evidence="16 17">
    <name type="scientific">Litomosoides sigmodontis</name>
    <name type="common">Filarial nematode worm</name>
    <dbReference type="NCBI Taxonomy" id="42156"/>
    <lineage>
        <taxon>Eukaryota</taxon>
        <taxon>Metazoa</taxon>
        <taxon>Ecdysozoa</taxon>
        <taxon>Nematoda</taxon>
        <taxon>Chromadorea</taxon>
        <taxon>Rhabditida</taxon>
        <taxon>Spirurina</taxon>
        <taxon>Spiruromorpha</taxon>
        <taxon>Filarioidea</taxon>
        <taxon>Onchocercidae</taxon>
        <taxon>Litomosoides</taxon>
    </lineage>
</organism>
<dbReference type="STRING" id="42156.A0A3P6UCJ8"/>
<dbReference type="GO" id="GO:0003887">
    <property type="term" value="F:DNA-directed DNA polymerase activity"/>
    <property type="evidence" value="ECO:0007669"/>
    <property type="project" value="UniProtKB-KW"/>
</dbReference>
<dbReference type="GO" id="GO:0051536">
    <property type="term" value="F:iron-sulfur cluster binding"/>
    <property type="evidence" value="ECO:0007669"/>
    <property type="project" value="UniProtKB-KW"/>
</dbReference>
<dbReference type="Pfam" id="PF00136">
    <property type="entry name" value="DNA_pol_B"/>
    <property type="match status" value="1"/>
</dbReference>
<evidence type="ECO:0000256" key="12">
    <source>
        <dbReference type="ARBA" id="ARBA00049244"/>
    </source>
</evidence>
<keyword evidence="5" id="KW-0479">Metal-binding</keyword>
<comment type="similarity">
    <text evidence="2 13">Belongs to the DNA polymerase type-B family.</text>
</comment>
<dbReference type="InterPro" id="IPR017964">
    <property type="entry name" value="DNA-dir_DNA_pol_B_CS"/>
</dbReference>
<evidence type="ECO:0000256" key="5">
    <source>
        <dbReference type="ARBA" id="ARBA00022723"/>
    </source>
</evidence>
<proteinExistence type="inferred from homology"/>
<dbReference type="PRINTS" id="PR00106">
    <property type="entry name" value="DNAPOLB"/>
</dbReference>
<dbReference type="InterPro" id="IPR043502">
    <property type="entry name" value="DNA/RNA_pol_sf"/>
</dbReference>
<dbReference type="Gene3D" id="3.30.420.10">
    <property type="entry name" value="Ribonuclease H-like superfamily/Ribonuclease H"/>
    <property type="match status" value="1"/>
</dbReference>
<keyword evidence="11" id="KW-0234">DNA repair</keyword>
<keyword evidence="13" id="KW-0238">DNA-binding</keyword>
<dbReference type="InterPro" id="IPR030559">
    <property type="entry name" value="PolZ_Rev3"/>
</dbReference>
<dbReference type="InterPro" id="IPR012337">
    <property type="entry name" value="RNaseH-like_sf"/>
</dbReference>
<evidence type="ECO:0000256" key="11">
    <source>
        <dbReference type="ARBA" id="ARBA00023204"/>
    </source>
</evidence>
<dbReference type="SMART" id="SM00486">
    <property type="entry name" value="POLBc"/>
    <property type="match status" value="1"/>
</dbReference>
<dbReference type="GO" id="GO:0005634">
    <property type="term" value="C:nucleus"/>
    <property type="evidence" value="ECO:0007669"/>
    <property type="project" value="TreeGrafter"/>
</dbReference>
<dbReference type="PANTHER" id="PTHR45812:SF1">
    <property type="entry name" value="DNA POLYMERASE ZETA CATALYTIC SUBUNIT"/>
    <property type="match status" value="1"/>
</dbReference>
<keyword evidence="6" id="KW-0227">DNA damage</keyword>